<reference evidence="1" key="1">
    <citation type="submission" date="2021-05" db="EMBL/GenBank/DDBJ databases">
        <authorList>
            <person name="Alioto T."/>
            <person name="Alioto T."/>
            <person name="Gomez Garrido J."/>
        </authorList>
    </citation>
    <scope>NUCLEOTIDE SEQUENCE</scope>
</reference>
<accession>A0A8D8D609</accession>
<protein>
    <submittedName>
        <fullName evidence="1">(northern house mosquito) hypothetical protein</fullName>
    </submittedName>
</protein>
<proteinExistence type="predicted"/>
<evidence type="ECO:0000313" key="1">
    <source>
        <dbReference type="EMBL" id="CAG6503436.1"/>
    </source>
</evidence>
<dbReference type="EMBL" id="HBUE01120524">
    <property type="protein sequence ID" value="CAG6492270.1"/>
    <property type="molecule type" value="Transcribed_RNA"/>
</dbReference>
<name>A0A8D8D609_CULPI</name>
<dbReference type="EMBL" id="HBUE01251931">
    <property type="protein sequence ID" value="CAG6554693.1"/>
    <property type="molecule type" value="Transcribed_RNA"/>
</dbReference>
<organism evidence="1">
    <name type="scientific">Culex pipiens</name>
    <name type="common">House mosquito</name>
    <dbReference type="NCBI Taxonomy" id="7175"/>
    <lineage>
        <taxon>Eukaryota</taxon>
        <taxon>Metazoa</taxon>
        <taxon>Ecdysozoa</taxon>
        <taxon>Arthropoda</taxon>
        <taxon>Hexapoda</taxon>
        <taxon>Insecta</taxon>
        <taxon>Pterygota</taxon>
        <taxon>Neoptera</taxon>
        <taxon>Endopterygota</taxon>
        <taxon>Diptera</taxon>
        <taxon>Nematocera</taxon>
        <taxon>Culicoidea</taxon>
        <taxon>Culicidae</taxon>
        <taxon>Culicinae</taxon>
        <taxon>Culicini</taxon>
        <taxon>Culex</taxon>
        <taxon>Culex</taxon>
    </lineage>
</organism>
<sequence length="138" mass="15713">MNRRNQLATIVHERGIVLEVQVGVGFQDVEFLDTLQRLTHLLLETVILQLFDERVQVRPVSTWVVVSVDGDHLGQVVQLEERLGIGLRQVVRMLLKPEARRGTQLSYAGWNSVVAELFLIDFCRSFNNGVTDTTVDDR</sequence>
<dbReference type="AlphaFoldDB" id="A0A8D8D609"/>
<dbReference type="EMBL" id="HBUE01147007">
    <property type="protein sequence ID" value="CAG6503436.1"/>
    <property type="molecule type" value="Transcribed_RNA"/>
</dbReference>